<evidence type="ECO:0000259" key="1">
    <source>
        <dbReference type="Pfam" id="PF13577"/>
    </source>
</evidence>
<dbReference type="Proteomes" id="UP000077154">
    <property type="component" value="Unassembled WGS sequence"/>
</dbReference>
<dbReference type="Gene3D" id="3.10.450.50">
    <property type="match status" value="1"/>
</dbReference>
<dbReference type="eggNOG" id="ENOG502RJ8K">
    <property type="taxonomic scope" value="Eukaryota"/>
</dbReference>
<dbReference type="AlphaFoldDB" id="A0A177ABB9"/>
<dbReference type="InterPro" id="IPR032710">
    <property type="entry name" value="NTF2-like_dom_sf"/>
</dbReference>
<protein>
    <recommendedName>
        <fullName evidence="1">SnoaL-like domain-containing protein</fullName>
    </recommendedName>
</protein>
<accession>A0A177ABB9</accession>
<dbReference type="RefSeq" id="XP_024323836.1">
    <property type="nucleotide sequence ID" value="XM_024468779.1"/>
</dbReference>
<reference evidence="2" key="1">
    <citation type="submission" date="2016-03" db="EMBL/GenBank/DDBJ databases">
        <title>Updated assembly of Pseudogymnoascus destructans, the fungus causing white-nose syndrome of bats.</title>
        <authorList>
            <person name="Palmer J.M."/>
            <person name="Drees K.P."/>
            <person name="Foster J.T."/>
            <person name="Lindner D.L."/>
        </authorList>
    </citation>
    <scope>NUCLEOTIDE SEQUENCE [LARGE SCALE GENOMIC DNA]</scope>
    <source>
        <strain evidence="2">20631-21</strain>
    </source>
</reference>
<dbReference type="InterPro" id="IPR037401">
    <property type="entry name" value="SnoaL-like"/>
</dbReference>
<dbReference type="GeneID" id="36288221"/>
<dbReference type="EMBL" id="KV441396">
    <property type="protein sequence ID" value="OAF58551.1"/>
    <property type="molecule type" value="Genomic_DNA"/>
</dbReference>
<feature type="domain" description="SnoaL-like" evidence="1">
    <location>
        <begin position="17"/>
        <end position="112"/>
    </location>
</feature>
<dbReference type="OrthoDB" id="2148716at2759"/>
<organism evidence="2">
    <name type="scientific">Pseudogymnoascus destructans</name>
    <dbReference type="NCBI Taxonomy" id="655981"/>
    <lineage>
        <taxon>Eukaryota</taxon>
        <taxon>Fungi</taxon>
        <taxon>Dikarya</taxon>
        <taxon>Ascomycota</taxon>
        <taxon>Pezizomycotina</taxon>
        <taxon>Leotiomycetes</taxon>
        <taxon>Thelebolales</taxon>
        <taxon>Thelebolaceae</taxon>
        <taxon>Pseudogymnoascus</taxon>
    </lineage>
</organism>
<dbReference type="VEuPathDB" id="FungiDB:GMDG_05899"/>
<dbReference type="Pfam" id="PF13577">
    <property type="entry name" value="SnoaL_4"/>
    <property type="match status" value="1"/>
</dbReference>
<name>A0A177ABB9_9PEZI</name>
<proteinExistence type="predicted"/>
<dbReference type="SUPFAM" id="SSF54427">
    <property type="entry name" value="NTF2-like"/>
    <property type="match status" value="1"/>
</dbReference>
<sequence>MDSNNRNLFESACLKNEDMTIIIGPATISGWPTINEFFDKVFALTTTHITSNIRVELEDGADTAKMTAHALSYHARTEDAVKMENTSYTVGSLYDIDLVRDGGDGLWKIKRWELKSQWTTGDKAVLHG</sequence>
<evidence type="ECO:0000313" key="2">
    <source>
        <dbReference type="EMBL" id="OAF58551.1"/>
    </source>
</evidence>
<gene>
    <name evidence="2" type="ORF">VC83_05154</name>
</gene>